<feature type="region of interest" description="Disordered" evidence="1">
    <location>
        <begin position="111"/>
        <end position="181"/>
    </location>
</feature>
<accession>J3NWE6</accession>
<reference evidence="3" key="5">
    <citation type="submission" date="2018-04" db="UniProtKB">
        <authorList>
            <consortium name="EnsemblFungi"/>
        </authorList>
    </citation>
    <scope>IDENTIFICATION</scope>
    <source>
        <strain evidence="3">R3-111a-1</strain>
    </source>
</reference>
<feature type="compositionally biased region" description="Polar residues" evidence="1">
    <location>
        <begin position="150"/>
        <end position="169"/>
    </location>
</feature>
<reference evidence="4" key="1">
    <citation type="submission" date="2010-07" db="EMBL/GenBank/DDBJ databases">
        <title>The genome sequence of Gaeumannomyces graminis var. tritici strain R3-111a-1.</title>
        <authorList>
            <consortium name="The Broad Institute Genome Sequencing Platform"/>
            <person name="Ma L.-J."/>
            <person name="Dead R."/>
            <person name="Young S."/>
            <person name="Zeng Q."/>
            <person name="Koehrsen M."/>
            <person name="Alvarado L."/>
            <person name="Berlin A."/>
            <person name="Chapman S.B."/>
            <person name="Chen Z."/>
            <person name="Freedman E."/>
            <person name="Gellesch M."/>
            <person name="Goldberg J."/>
            <person name="Griggs A."/>
            <person name="Gujja S."/>
            <person name="Heilman E.R."/>
            <person name="Heiman D."/>
            <person name="Hepburn T."/>
            <person name="Howarth C."/>
            <person name="Jen D."/>
            <person name="Larson L."/>
            <person name="Mehta T."/>
            <person name="Neiman D."/>
            <person name="Pearson M."/>
            <person name="Roberts A."/>
            <person name="Saif S."/>
            <person name="Shea T."/>
            <person name="Shenoy N."/>
            <person name="Sisk P."/>
            <person name="Stolte C."/>
            <person name="Sykes S."/>
            <person name="Walk T."/>
            <person name="White J."/>
            <person name="Yandava C."/>
            <person name="Haas B."/>
            <person name="Nusbaum C."/>
            <person name="Birren B."/>
        </authorList>
    </citation>
    <scope>NUCLEOTIDE SEQUENCE [LARGE SCALE GENOMIC DNA]</scope>
    <source>
        <strain evidence="4">R3-111a-1</strain>
    </source>
</reference>
<reference evidence="2" key="2">
    <citation type="submission" date="2010-07" db="EMBL/GenBank/DDBJ databases">
        <authorList>
            <consortium name="The Broad Institute Genome Sequencing Platform"/>
            <consortium name="Broad Institute Genome Sequencing Center for Infectious Disease"/>
            <person name="Ma L.-J."/>
            <person name="Dead R."/>
            <person name="Young S."/>
            <person name="Zeng Q."/>
            <person name="Koehrsen M."/>
            <person name="Alvarado L."/>
            <person name="Berlin A."/>
            <person name="Chapman S.B."/>
            <person name="Chen Z."/>
            <person name="Freedman E."/>
            <person name="Gellesch M."/>
            <person name="Goldberg J."/>
            <person name="Griggs A."/>
            <person name="Gujja S."/>
            <person name="Heilman E.R."/>
            <person name="Heiman D."/>
            <person name="Hepburn T."/>
            <person name="Howarth C."/>
            <person name="Jen D."/>
            <person name="Larson L."/>
            <person name="Mehta T."/>
            <person name="Neiman D."/>
            <person name="Pearson M."/>
            <person name="Roberts A."/>
            <person name="Saif S."/>
            <person name="Shea T."/>
            <person name="Shenoy N."/>
            <person name="Sisk P."/>
            <person name="Stolte C."/>
            <person name="Sykes S."/>
            <person name="Walk T."/>
            <person name="White J."/>
            <person name="Yandava C."/>
            <person name="Haas B."/>
            <person name="Nusbaum C."/>
            <person name="Birren B."/>
        </authorList>
    </citation>
    <scope>NUCLEOTIDE SEQUENCE</scope>
    <source>
        <strain evidence="2">R3-111a-1</strain>
    </source>
</reference>
<dbReference type="EnsemblFungi" id="EJT75678">
    <property type="protein sequence ID" value="EJT75678"/>
    <property type="gene ID" value="GGTG_05610"/>
</dbReference>
<dbReference type="HOGENOM" id="CLU_1489107_0_0_1"/>
<gene>
    <name evidence="3" type="primary">20346068</name>
    <name evidence="2" type="ORF">GGTG_05610</name>
</gene>
<feature type="compositionally biased region" description="Basic and acidic residues" evidence="1">
    <location>
        <begin position="33"/>
        <end position="53"/>
    </location>
</feature>
<evidence type="ECO:0000256" key="1">
    <source>
        <dbReference type="SAM" id="MobiDB-lite"/>
    </source>
</evidence>
<sequence>MGHLWQKILPWSKKPPERKAHIQAFIDQTTAAEQERQEAEARRQRRDLSREEASPPGCQGGLTDHEQARCERCGGRRPAGPPMRAKTATENAQDPTRAYCEYGRSWTFPEALPPRTGPKSGILGMFCPRRAMKKRQQQQQQQQQGGGVSGRNNANTYWSRPNSNTNSVPQRKVEVLKEKAR</sequence>
<dbReference type="GeneID" id="20346068"/>
<feature type="region of interest" description="Disordered" evidence="1">
    <location>
        <begin position="26"/>
        <end position="96"/>
    </location>
</feature>
<proteinExistence type="predicted"/>
<name>J3NWE6_GAET3</name>
<feature type="compositionally biased region" description="Basic and acidic residues" evidence="1">
    <location>
        <begin position="171"/>
        <end position="181"/>
    </location>
</feature>
<dbReference type="VEuPathDB" id="FungiDB:GGTG_05610"/>
<keyword evidence="4" id="KW-1185">Reference proteome</keyword>
<reference evidence="3" key="4">
    <citation type="journal article" date="2015" name="G3 (Bethesda)">
        <title>Genome sequences of three phytopathogenic species of the Magnaporthaceae family of fungi.</title>
        <authorList>
            <person name="Okagaki L.H."/>
            <person name="Nunes C.C."/>
            <person name="Sailsbery J."/>
            <person name="Clay B."/>
            <person name="Brown D."/>
            <person name="John T."/>
            <person name="Oh Y."/>
            <person name="Young N."/>
            <person name="Fitzgerald M."/>
            <person name="Haas B.J."/>
            <person name="Zeng Q."/>
            <person name="Young S."/>
            <person name="Adiconis X."/>
            <person name="Fan L."/>
            <person name="Levin J.Z."/>
            <person name="Mitchell T.K."/>
            <person name="Okubara P.A."/>
            <person name="Farman M.L."/>
            <person name="Kohn L.M."/>
            <person name="Birren B."/>
            <person name="Ma L.-J."/>
            <person name="Dean R.A."/>
        </authorList>
    </citation>
    <scope>NUCLEOTIDE SEQUENCE</scope>
    <source>
        <strain evidence="3">R3-111a-1</strain>
    </source>
</reference>
<evidence type="ECO:0000313" key="3">
    <source>
        <dbReference type="EnsemblFungi" id="EJT75678"/>
    </source>
</evidence>
<dbReference type="Proteomes" id="UP000006039">
    <property type="component" value="Unassembled WGS sequence"/>
</dbReference>
<dbReference type="RefSeq" id="XP_009221678.1">
    <property type="nucleotide sequence ID" value="XM_009223414.1"/>
</dbReference>
<evidence type="ECO:0000313" key="4">
    <source>
        <dbReference type="Proteomes" id="UP000006039"/>
    </source>
</evidence>
<feature type="compositionally biased region" description="Basic and acidic residues" evidence="1">
    <location>
        <begin position="63"/>
        <end position="74"/>
    </location>
</feature>
<dbReference type="AlphaFoldDB" id="J3NWE6"/>
<protein>
    <submittedName>
        <fullName evidence="2 3">Uncharacterized protein</fullName>
    </submittedName>
</protein>
<organism evidence="2">
    <name type="scientific">Gaeumannomyces tritici (strain R3-111a-1)</name>
    <name type="common">Wheat and barley take-all root rot fungus</name>
    <name type="synonym">Gaeumannomyces graminis var. tritici</name>
    <dbReference type="NCBI Taxonomy" id="644352"/>
    <lineage>
        <taxon>Eukaryota</taxon>
        <taxon>Fungi</taxon>
        <taxon>Dikarya</taxon>
        <taxon>Ascomycota</taxon>
        <taxon>Pezizomycotina</taxon>
        <taxon>Sordariomycetes</taxon>
        <taxon>Sordariomycetidae</taxon>
        <taxon>Magnaporthales</taxon>
        <taxon>Magnaporthaceae</taxon>
        <taxon>Gaeumannomyces</taxon>
    </lineage>
</organism>
<evidence type="ECO:0000313" key="2">
    <source>
        <dbReference type="EMBL" id="EJT75678.1"/>
    </source>
</evidence>
<dbReference type="EMBL" id="GL385397">
    <property type="protein sequence ID" value="EJT75678.1"/>
    <property type="molecule type" value="Genomic_DNA"/>
</dbReference>
<reference evidence="2" key="3">
    <citation type="submission" date="2010-09" db="EMBL/GenBank/DDBJ databases">
        <title>Annotation of Gaeumannomyces graminis var. tritici R3-111a-1.</title>
        <authorList>
            <consortium name="The Broad Institute Genome Sequencing Platform"/>
            <person name="Ma L.-J."/>
            <person name="Dead R."/>
            <person name="Young S.K."/>
            <person name="Zeng Q."/>
            <person name="Gargeya S."/>
            <person name="Fitzgerald M."/>
            <person name="Haas B."/>
            <person name="Abouelleil A."/>
            <person name="Alvarado L."/>
            <person name="Arachchi H.M."/>
            <person name="Berlin A."/>
            <person name="Brown A."/>
            <person name="Chapman S.B."/>
            <person name="Chen Z."/>
            <person name="Dunbar C."/>
            <person name="Freedman E."/>
            <person name="Gearin G."/>
            <person name="Gellesch M."/>
            <person name="Goldberg J."/>
            <person name="Griggs A."/>
            <person name="Gujja S."/>
            <person name="Heiman D."/>
            <person name="Howarth C."/>
            <person name="Larson L."/>
            <person name="Lui A."/>
            <person name="MacDonald P.J.P."/>
            <person name="Mehta T."/>
            <person name="Montmayeur A."/>
            <person name="Murphy C."/>
            <person name="Neiman D."/>
            <person name="Pearson M."/>
            <person name="Priest M."/>
            <person name="Roberts A."/>
            <person name="Saif S."/>
            <person name="Shea T."/>
            <person name="Shenoy N."/>
            <person name="Sisk P."/>
            <person name="Stolte C."/>
            <person name="Sykes S."/>
            <person name="Yandava C."/>
            <person name="Wortman J."/>
            <person name="Nusbaum C."/>
            <person name="Birren B."/>
        </authorList>
    </citation>
    <scope>NUCLEOTIDE SEQUENCE</scope>
    <source>
        <strain evidence="2">R3-111a-1</strain>
    </source>
</reference>